<dbReference type="RefSeq" id="WP_148073367.1">
    <property type="nucleotide sequence ID" value="NZ_CP042913.1"/>
</dbReference>
<feature type="chain" id="PRO_5023065655" description="DUF4398 domain-containing protein" evidence="2">
    <location>
        <begin position="23"/>
        <end position="205"/>
    </location>
</feature>
<dbReference type="KEGG" id="bgok:Pr1d_20450"/>
<evidence type="ECO:0000313" key="3">
    <source>
        <dbReference type="EMBL" id="QEG34761.1"/>
    </source>
</evidence>
<accession>A0A5B9QKV5</accession>
<evidence type="ECO:0000256" key="2">
    <source>
        <dbReference type="SAM" id="SignalP"/>
    </source>
</evidence>
<keyword evidence="2" id="KW-0732">Signal</keyword>
<keyword evidence="4" id="KW-1185">Reference proteome</keyword>
<protein>
    <recommendedName>
        <fullName evidence="5">DUF4398 domain-containing protein</fullName>
    </recommendedName>
</protein>
<dbReference type="Proteomes" id="UP000323917">
    <property type="component" value="Chromosome"/>
</dbReference>
<name>A0A5B9QKV5_9BACT</name>
<dbReference type="AlphaFoldDB" id="A0A5B9QKV5"/>
<reference evidence="3 4" key="1">
    <citation type="submission" date="2019-08" db="EMBL/GenBank/DDBJ databases">
        <title>Deep-cultivation of Planctomycetes and their phenomic and genomic characterization uncovers novel biology.</title>
        <authorList>
            <person name="Wiegand S."/>
            <person name="Jogler M."/>
            <person name="Boedeker C."/>
            <person name="Pinto D."/>
            <person name="Vollmers J."/>
            <person name="Rivas-Marin E."/>
            <person name="Kohn T."/>
            <person name="Peeters S.H."/>
            <person name="Heuer A."/>
            <person name="Rast P."/>
            <person name="Oberbeckmann S."/>
            <person name="Bunk B."/>
            <person name="Jeske O."/>
            <person name="Meyerdierks A."/>
            <person name="Storesund J.E."/>
            <person name="Kallscheuer N."/>
            <person name="Luecker S."/>
            <person name="Lage O.M."/>
            <person name="Pohl T."/>
            <person name="Merkel B.J."/>
            <person name="Hornburger P."/>
            <person name="Mueller R.-W."/>
            <person name="Bruemmer F."/>
            <person name="Labrenz M."/>
            <person name="Spormann A.M."/>
            <person name="Op den Camp H."/>
            <person name="Overmann J."/>
            <person name="Amann R."/>
            <person name="Jetten M.S.M."/>
            <person name="Mascher T."/>
            <person name="Medema M.H."/>
            <person name="Devos D.P."/>
            <person name="Kaster A.-K."/>
            <person name="Ovreas L."/>
            <person name="Rohde M."/>
            <person name="Galperin M.Y."/>
            <person name="Jogler C."/>
        </authorList>
    </citation>
    <scope>NUCLEOTIDE SEQUENCE [LARGE SCALE GENOMIC DNA]</scope>
    <source>
        <strain evidence="3 4">Pr1d</strain>
    </source>
</reference>
<dbReference type="EMBL" id="CP042913">
    <property type="protein sequence ID" value="QEG34761.1"/>
    <property type="molecule type" value="Genomic_DNA"/>
</dbReference>
<feature type="region of interest" description="Disordered" evidence="1">
    <location>
        <begin position="27"/>
        <end position="48"/>
    </location>
</feature>
<evidence type="ECO:0000256" key="1">
    <source>
        <dbReference type="SAM" id="MobiDB-lite"/>
    </source>
</evidence>
<sequence precursor="true">MFTHKTLLLASSIIVLAICSTASTQQQGNNTVERGSASPQGSPSQNIPEDNLSVAYARACLRLAKAEVAEAREQNRLVSKSVTDYDISRLLLQVRFAELNLSHAEHGADYSQSILQHIALQSELANFDLKIAESLRSKNENLITDVELERLRSYAEVCRLRMKMTSDPVSTLSLVDHLHWETHRLYEEILQLDRRIARLEEIMNR</sequence>
<evidence type="ECO:0008006" key="5">
    <source>
        <dbReference type="Google" id="ProtNLM"/>
    </source>
</evidence>
<feature type="signal peptide" evidence="2">
    <location>
        <begin position="1"/>
        <end position="22"/>
    </location>
</feature>
<organism evidence="3 4">
    <name type="scientific">Bythopirellula goksoeyrii</name>
    <dbReference type="NCBI Taxonomy" id="1400387"/>
    <lineage>
        <taxon>Bacteria</taxon>
        <taxon>Pseudomonadati</taxon>
        <taxon>Planctomycetota</taxon>
        <taxon>Planctomycetia</taxon>
        <taxon>Pirellulales</taxon>
        <taxon>Lacipirellulaceae</taxon>
        <taxon>Bythopirellula</taxon>
    </lineage>
</organism>
<proteinExistence type="predicted"/>
<evidence type="ECO:0000313" key="4">
    <source>
        <dbReference type="Proteomes" id="UP000323917"/>
    </source>
</evidence>
<gene>
    <name evidence="3" type="ORF">Pr1d_20450</name>
</gene>